<dbReference type="Pfam" id="PF04263">
    <property type="entry name" value="TPK_catalytic"/>
    <property type="match status" value="1"/>
</dbReference>
<protein>
    <recommendedName>
        <fullName evidence="5">Thiamine diphosphokinase</fullName>
        <ecNumber evidence="5">2.7.6.2</ecNumber>
    </recommendedName>
</protein>
<dbReference type="EC" id="2.7.6.2" evidence="5"/>
<evidence type="ECO:0000256" key="5">
    <source>
        <dbReference type="NCBIfam" id="TIGR01378"/>
    </source>
</evidence>
<dbReference type="GO" id="GO:0006772">
    <property type="term" value="P:thiamine metabolic process"/>
    <property type="evidence" value="ECO:0007669"/>
    <property type="project" value="UniProtKB-UniRule"/>
</dbReference>
<accession>A0A179SPZ2</accession>
<dbReference type="GO" id="GO:0016301">
    <property type="term" value="F:kinase activity"/>
    <property type="evidence" value="ECO:0007669"/>
    <property type="project" value="UniProtKB-KW"/>
</dbReference>
<dbReference type="OrthoDB" id="9804377at2"/>
<keyword evidence="3 7" id="KW-0418">Kinase</keyword>
<dbReference type="InterPro" id="IPR007371">
    <property type="entry name" value="TPK_catalytic"/>
</dbReference>
<keyword evidence="2" id="KW-0547">Nucleotide-binding</keyword>
<dbReference type="InterPro" id="IPR007373">
    <property type="entry name" value="Thiamin_PyroPKinase_B1-bd"/>
</dbReference>
<dbReference type="Gene3D" id="3.40.50.10240">
    <property type="entry name" value="Thiamin pyrophosphokinase, catalytic domain"/>
    <property type="match status" value="1"/>
</dbReference>
<keyword evidence="1" id="KW-0808">Transferase</keyword>
<dbReference type="InterPro" id="IPR053149">
    <property type="entry name" value="TPK"/>
</dbReference>
<dbReference type="CDD" id="cd07995">
    <property type="entry name" value="TPK"/>
    <property type="match status" value="1"/>
</dbReference>
<dbReference type="PANTHER" id="PTHR41299">
    <property type="entry name" value="THIAMINE PYROPHOSPHOKINASE"/>
    <property type="match status" value="1"/>
</dbReference>
<dbReference type="STRING" id="152268.A6K24_09680"/>
<dbReference type="GO" id="GO:0009229">
    <property type="term" value="P:thiamine diphosphate biosynthetic process"/>
    <property type="evidence" value="ECO:0007669"/>
    <property type="project" value="InterPro"/>
</dbReference>
<feature type="domain" description="Thiamin pyrophosphokinase thiamin-binding" evidence="6">
    <location>
        <begin position="142"/>
        <end position="208"/>
    </location>
</feature>
<keyword evidence="4" id="KW-0067">ATP-binding</keyword>
<dbReference type="GO" id="GO:0030975">
    <property type="term" value="F:thiamine binding"/>
    <property type="evidence" value="ECO:0007669"/>
    <property type="project" value="InterPro"/>
</dbReference>
<dbReference type="SUPFAM" id="SSF63862">
    <property type="entry name" value="Thiamin pyrophosphokinase, substrate-binding domain"/>
    <property type="match status" value="1"/>
</dbReference>
<dbReference type="InterPro" id="IPR036759">
    <property type="entry name" value="TPK_catalytic_sf"/>
</dbReference>
<dbReference type="GO" id="GO:0005524">
    <property type="term" value="F:ATP binding"/>
    <property type="evidence" value="ECO:0007669"/>
    <property type="project" value="UniProtKB-KW"/>
</dbReference>
<dbReference type="Pfam" id="PF04265">
    <property type="entry name" value="TPK_B1_binding"/>
    <property type="match status" value="1"/>
</dbReference>
<sequence>MKTIALVAGGPKENLPVLTDYHHEGVIWVGIDRGTLYIQESGLPLTFAFGDFDSITNKERNELTKAFTNLSIFSAEKDKTDTELALEWAVQQSHELIQIFGATGGRIDHMLGNIQLLFKTIKYDSKIEIIDRQNHITLFTPGTYTIKKHKEWKYISFIPISHEVKGITLEGFKYPLNNCHISIGSTLCISNELIHEQGTFSFHDGIILMIRSRD</sequence>
<dbReference type="SUPFAM" id="SSF63999">
    <property type="entry name" value="Thiamin pyrophosphokinase, catalytic domain"/>
    <property type="match status" value="1"/>
</dbReference>
<dbReference type="InterPro" id="IPR036371">
    <property type="entry name" value="TPK_B1-bd_sf"/>
</dbReference>
<dbReference type="EMBL" id="LWSG01000042">
    <property type="protein sequence ID" value="OAS83378.1"/>
    <property type="molecule type" value="Genomic_DNA"/>
</dbReference>
<dbReference type="NCBIfam" id="TIGR01378">
    <property type="entry name" value="thi_PPkinase"/>
    <property type="match status" value="1"/>
</dbReference>
<evidence type="ECO:0000256" key="1">
    <source>
        <dbReference type="ARBA" id="ARBA00022679"/>
    </source>
</evidence>
<dbReference type="GO" id="GO:0004788">
    <property type="term" value="F:thiamine diphosphokinase activity"/>
    <property type="evidence" value="ECO:0007669"/>
    <property type="project" value="UniProtKB-UniRule"/>
</dbReference>
<evidence type="ECO:0000313" key="8">
    <source>
        <dbReference type="Proteomes" id="UP000078534"/>
    </source>
</evidence>
<organism evidence="7 8">
    <name type="scientific">Metabacillus litoralis</name>
    <dbReference type="NCBI Taxonomy" id="152268"/>
    <lineage>
        <taxon>Bacteria</taxon>
        <taxon>Bacillati</taxon>
        <taxon>Bacillota</taxon>
        <taxon>Bacilli</taxon>
        <taxon>Bacillales</taxon>
        <taxon>Bacillaceae</taxon>
        <taxon>Metabacillus</taxon>
    </lineage>
</organism>
<dbReference type="PANTHER" id="PTHR41299:SF1">
    <property type="entry name" value="THIAMINE PYROPHOSPHOKINASE"/>
    <property type="match status" value="1"/>
</dbReference>
<evidence type="ECO:0000259" key="6">
    <source>
        <dbReference type="SMART" id="SM00983"/>
    </source>
</evidence>
<dbReference type="RefSeq" id="WP_066337873.1">
    <property type="nucleotide sequence ID" value="NZ_LWSG01000042.1"/>
</dbReference>
<gene>
    <name evidence="7" type="ORF">A6K24_09680</name>
</gene>
<comment type="caution">
    <text evidence="7">The sequence shown here is derived from an EMBL/GenBank/DDBJ whole genome shotgun (WGS) entry which is preliminary data.</text>
</comment>
<evidence type="ECO:0000313" key="7">
    <source>
        <dbReference type="EMBL" id="OAS83378.1"/>
    </source>
</evidence>
<dbReference type="InterPro" id="IPR006282">
    <property type="entry name" value="Thi_PPkinase"/>
</dbReference>
<proteinExistence type="predicted"/>
<dbReference type="Proteomes" id="UP000078534">
    <property type="component" value="Unassembled WGS sequence"/>
</dbReference>
<evidence type="ECO:0000256" key="3">
    <source>
        <dbReference type="ARBA" id="ARBA00022777"/>
    </source>
</evidence>
<evidence type="ECO:0000256" key="2">
    <source>
        <dbReference type="ARBA" id="ARBA00022741"/>
    </source>
</evidence>
<evidence type="ECO:0000256" key="4">
    <source>
        <dbReference type="ARBA" id="ARBA00022840"/>
    </source>
</evidence>
<reference evidence="8" key="1">
    <citation type="submission" date="2016-04" db="EMBL/GenBank/DDBJ databases">
        <authorList>
            <person name="Lyu Z."/>
            <person name="Lyu W."/>
        </authorList>
    </citation>
    <scope>NUCLEOTIDE SEQUENCE [LARGE SCALE GENOMIC DNA]</scope>
    <source>
        <strain evidence="8">C44</strain>
    </source>
</reference>
<keyword evidence="8" id="KW-1185">Reference proteome</keyword>
<dbReference type="SMART" id="SM00983">
    <property type="entry name" value="TPK_B1_binding"/>
    <property type="match status" value="1"/>
</dbReference>
<dbReference type="AlphaFoldDB" id="A0A179SPZ2"/>
<name>A0A179SPZ2_9BACI</name>